<dbReference type="RefSeq" id="WP_149886786.1">
    <property type="nucleotide sequence ID" value="NZ_CATYVA010000002.1"/>
</dbReference>
<name>A0A5B3GEQ0_9BACT</name>
<evidence type="ECO:0000313" key="4">
    <source>
        <dbReference type="EMBL" id="KAA2371907.1"/>
    </source>
</evidence>
<feature type="coiled-coil region" evidence="1">
    <location>
        <begin position="42"/>
        <end position="81"/>
    </location>
</feature>
<feature type="region of interest" description="Disordered" evidence="2">
    <location>
        <begin position="256"/>
        <end position="384"/>
    </location>
</feature>
<reference evidence="4 5" key="1">
    <citation type="journal article" date="2019" name="Nat. Med.">
        <title>A library of human gut bacterial isolates paired with longitudinal multiomics data enables mechanistic microbiome research.</title>
        <authorList>
            <person name="Poyet M."/>
            <person name="Groussin M."/>
            <person name="Gibbons S.M."/>
            <person name="Avila-Pacheco J."/>
            <person name="Jiang X."/>
            <person name="Kearney S.M."/>
            <person name="Perrotta A.R."/>
            <person name="Berdy B."/>
            <person name="Zhao S."/>
            <person name="Lieberman T.D."/>
            <person name="Swanson P.K."/>
            <person name="Smith M."/>
            <person name="Roesemann S."/>
            <person name="Alexander J.E."/>
            <person name="Rich S.A."/>
            <person name="Livny J."/>
            <person name="Vlamakis H."/>
            <person name="Clish C."/>
            <person name="Bullock K."/>
            <person name="Deik A."/>
            <person name="Scott J."/>
            <person name="Pierce K.A."/>
            <person name="Xavier R.J."/>
            <person name="Alm E.J."/>
        </authorList>
    </citation>
    <scope>NUCLEOTIDE SEQUENCE [LARGE SCALE GENOMIC DNA]</scope>
    <source>
        <strain evidence="4 5">BIOML-A2</strain>
    </source>
</reference>
<feature type="compositionally biased region" description="Low complexity" evidence="2">
    <location>
        <begin position="297"/>
        <end position="326"/>
    </location>
</feature>
<feature type="compositionally biased region" description="Low complexity" evidence="2">
    <location>
        <begin position="337"/>
        <end position="358"/>
    </location>
</feature>
<comment type="caution">
    <text evidence="4">The sequence shown here is derived from an EMBL/GenBank/DDBJ whole genome shotgun (WGS) entry which is preliminary data.</text>
</comment>
<dbReference type="AlphaFoldDB" id="A0A5B3GEQ0"/>
<sequence length="384" mass="41933">MKKLKILFGTVILSAGLASCSSAYYASAGYASDDLYAVHDRAEISRRKQAEAEAQRAAAEARRAEWEARIAEAKAAAAENSYYEYRSADANPYESVLADDYESAYARRLRGFESPTYKMPSSYINARYGSAFNYVSAYDPAFYNIVVMGDQVWVEPKYITSMFGSWGTVIYSDPWYYGWNRPWGPSFSFGSWGWSFGWNSWHNPWYGPGWGPWYSSWYDPWYGPGWGWGPGWHGHHHGPGWGPGWHGRPYHSNIVRRPNPYTSPSGTRYGVGSRSGSKSTGSMRGGSSGGRNTFGVRDNSGGRNSSGGRYNSGSSSRGGSRYNDNGYRNSGGNTYDRGNSYNSGSSSSYNRGSSPSSGGSYGGGSRGGSGTTSSGGSYRNSGGR</sequence>
<proteinExistence type="predicted"/>
<keyword evidence="3" id="KW-0732">Signal</keyword>
<dbReference type="EMBL" id="VVXK01000001">
    <property type="protein sequence ID" value="KAA2371907.1"/>
    <property type="molecule type" value="Genomic_DNA"/>
</dbReference>
<evidence type="ECO:0000256" key="3">
    <source>
        <dbReference type="SAM" id="SignalP"/>
    </source>
</evidence>
<evidence type="ECO:0008006" key="6">
    <source>
        <dbReference type="Google" id="ProtNLM"/>
    </source>
</evidence>
<feature type="compositionally biased region" description="Low complexity" evidence="2">
    <location>
        <begin position="371"/>
        <end position="384"/>
    </location>
</feature>
<evidence type="ECO:0000256" key="1">
    <source>
        <dbReference type="SAM" id="Coils"/>
    </source>
</evidence>
<dbReference type="PROSITE" id="PS51257">
    <property type="entry name" value="PROKAR_LIPOPROTEIN"/>
    <property type="match status" value="1"/>
</dbReference>
<feature type="signal peptide" evidence="3">
    <location>
        <begin position="1"/>
        <end position="28"/>
    </location>
</feature>
<evidence type="ECO:0000313" key="5">
    <source>
        <dbReference type="Proteomes" id="UP000323567"/>
    </source>
</evidence>
<evidence type="ECO:0000256" key="2">
    <source>
        <dbReference type="SAM" id="MobiDB-lite"/>
    </source>
</evidence>
<gene>
    <name evidence="4" type="ORF">F2Y13_00095</name>
</gene>
<dbReference type="Proteomes" id="UP000323567">
    <property type="component" value="Unassembled WGS sequence"/>
</dbReference>
<keyword evidence="1" id="KW-0175">Coiled coil</keyword>
<feature type="compositionally biased region" description="Gly residues" evidence="2">
    <location>
        <begin position="359"/>
        <end position="370"/>
    </location>
</feature>
<organism evidence="4 5">
    <name type="scientific">Alistipes shahii</name>
    <dbReference type="NCBI Taxonomy" id="328814"/>
    <lineage>
        <taxon>Bacteria</taxon>
        <taxon>Pseudomonadati</taxon>
        <taxon>Bacteroidota</taxon>
        <taxon>Bacteroidia</taxon>
        <taxon>Bacteroidales</taxon>
        <taxon>Rikenellaceae</taxon>
        <taxon>Alistipes</taxon>
    </lineage>
</organism>
<feature type="compositionally biased region" description="Low complexity" evidence="2">
    <location>
        <begin position="272"/>
        <end position="282"/>
    </location>
</feature>
<protein>
    <recommendedName>
        <fullName evidence="6">Vitellogenin II</fullName>
    </recommendedName>
</protein>
<accession>A0A5B3GEQ0</accession>
<feature type="chain" id="PRO_5022866924" description="Vitellogenin II" evidence="3">
    <location>
        <begin position="29"/>
        <end position="384"/>
    </location>
</feature>